<sequence>MRLPMYKNDERTGFNRLTAFQNDYRELVNMQYIYEPVVSLWQLPAFGAVGSVKVRYDGKHFLISGHEVLISLIWTFMFYNLPDQGCFRELDSAHPYFRLVSSSKTIMNFYGSKAICMFTGDVLGLHDDYNEYDPELSSKRWARDVSKTMHDFGFVESNEWLFAYDA</sequence>
<keyword evidence="2" id="KW-1185">Reference proteome</keyword>
<gene>
    <name evidence="1" type="ORF">MSPICULIGERA_LOCUS8978</name>
</gene>
<comment type="caution">
    <text evidence="1">The sequence shown here is derived from an EMBL/GenBank/DDBJ whole genome shotgun (WGS) entry which is preliminary data.</text>
</comment>
<dbReference type="AlphaFoldDB" id="A0AA36CLS8"/>
<evidence type="ECO:0000313" key="1">
    <source>
        <dbReference type="EMBL" id="CAJ0570541.1"/>
    </source>
</evidence>
<name>A0AA36CLS8_9BILA</name>
<reference evidence="1" key="1">
    <citation type="submission" date="2023-06" db="EMBL/GenBank/DDBJ databases">
        <authorList>
            <person name="Delattre M."/>
        </authorList>
    </citation>
    <scope>NUCLEOTIDE SEQUENCE</scope>
    <source>
        <strain evidence="1">AF72</strain>
    </source>
</reference>
<feature type="non-terminal residue" evidence="1">
    <location>
        <position position="1"/>
    </location>
</feature>
<dbReference type="Proteomes" id="UP001177023">
    <property type="component" value="Unassembled WGS sequence"/>
</dbReference>
<protein>
    <submittedName>
        <fullName evidence="1">Uncharacterized protein</fullName>
    </submittedName>
</protein>
<dbReference type="EMBL" id="CATQJA010002383">
    <property type="protein sequence ID" value="CAJ0570541.1"/>
    <property type="molecule type" value="Genomic_DNA"/>
</dbReference>
<proteinExistence type="predicted"/>
<accession>A0AA36CLS8</accession>
<organism evidence="1 2">
    <name type="scientific">Mesorhabditis spiculigera</name>
    <dbReference type="NCBI Taxonomy" id="96644"/>
    <lineage>
        <taxon>Eukaryota</taxon>
        <taxon>Metazoa</taxon>
        <taxon>Ecdysozoa</taxon>
        <taxon>Nematoda</taxon>
        <taxon>Chromadorea</taxon>
        <taxon>Rhabditida</taxon>
        <taxon>Rhabditina</taxon>
        <taxon>Rhabditomorpha</taxon>
        <taxon>Rhabditoidea</taxon>
        <taxon>Rhabditidae</taxon>
        <taxon>Mesorhabditinae</taxon>
        <taxon>Mesorhabditis</taxon>
    </lineage>
</organism>
<evidence type="ECO:0000313" key="2">
    <source>
        <dbReference type="Proteomes" id="UP001177023"/>
    </source>
</evidence>